<protein>
    <submittedName>
        <fullName evidence="2">Tryptophan dimethylallyltransferase</fullName>
    </submittedName>
</protein>
<keyword evidence="1 2" id="KW-0808">Transferase</keyword>
<proteinExistence type="predicted"/>
<dbReference type="OrthoDB" id="513465at2"/>
<evidence type="ECO:0000313" key="2">
    <source>
        <dbReference type="EMBL" id="TVT18760.1"/>
    </source>
</evidence>
<organism evidence="2 3">
    <name type="scientific">Amycolatopsis acidiphila</name>
    <dbReference type="NCBI Taxonomy" id="715473"/>
    <lineage>
        <taxon>Bacteria</taxon>
        <taxon>Bacillati</taxon>
        <taxon>Actinomycetota</taxon>
        <taxon>Actinomycetes</taxon>
        <taxon>Pseudonocardiales</taxon>
        <taxon>Pseudonocardiaceae</taxon>
        <taxon>Amycolatopsis</taxon>
    </lineage>
</organism>
<dbReference type="Pfam" id="PF11991">
    <property type="entry name" value="Trp_DMAT"/>
    <property type="match status" value="1"/>
</dbReference>
<dbReference type="RefSeq" id="WP_144642645.1">
    <property type="nucleotide sequence ID" value="NZ_BNAX01000001.1"/>
</dbReference>
<dbReference type="SFLD" id="SFLDG01162">
    <property type="entry name" value="I"/>
    <property type="match status" value="1"/>
</dbReference>
<comment type="caution">
    <text evidence="2">The sequence shown here is derived from an EMBL/GenBank/DDBJ whole genome shotgun (WGS) entry which is preliminary data.</text>
</comment>
<sequence>MNAADVTLFDHARKQLRSLCDVAGFEATDQNPVLLLEDLLGPAGRLPLRERPRYPSDVADDGTPVEFSVAFDDDGALAVRLLGEAGGENPGHSPDIAAGKRFLQAAGKRFRFPVERFAAVADLFLPEQPRGRFAVWFSVILRPRERPRLKAYFNPGVQGRHRAPALVAEGLRRLGLGDAYEIARRHALTRGPRDQLSFFAVDLDDSPLSRVKLYISHENAGPADAERAAAAVEGADPLRIREFCEVVGGGTTRFTGRPLVSSYSFVEAEPAGPGTYSLYLPVRDYVPDDEVARERVATFLAAHGIGPDRLDGALAAVARRPLRAGVGLLAHVSLRLGPFGAGTTVYLSSEAYGVCPPRERADTVLGTGAVDSAMTP</sequence>
<keyword evidence="3" id="KW-1185">Reference proteome</keyword>
<dbReference type="GO" id="GO:0009820">
    <property type="term" value="P:alkaloid metabolic process"/>
    <property type="evidence" value="ECO:0007669"/>
    <property type="project" value="InterPro"/>
</dbReference>
<accession>A0A558A3D2</accession>
<dbReference type="AlphaFoldDB" id="A0A558A3D2"/>
<dbReference type="EMBL" id="VJZA01000056">
    <property type="protein sequence ID" value="TVT18760.1"/>
    <property type="molecule type" value="Genomic_DNA"/>
</dbReference>
<dbReference type="Proteomes" id="UP000318578">
    <property type="component" value="Unassembled WGS sequence"/>
</dbReference>
<name>A0A558A3D2_9PSEU</name>
<dbReference type="SFLD" id="SFLDS00036">
    <property type="entry name" value="Aromatic_Prenyltransferase"/>
    <property type="match status" value="1"/>
</dbReference>
<evidence type="ECO:0000313" key="3">
    <source>
        <dbReference type="Proteomes" id="UP000318578"/>
    </source>
</evidence>
<dbReference type="GO" id="GO:0016765">
    <property type="term" value="F:transferase activity, transferring alkyl or aryl (other than methyl) groups"/>
    <property type="evidence" value="ECO:0007669"/>
    <property type="project" value="InterPro"/>
</dbReference>
<dbReference type="InterPro" id="IPR033964">
    <property type="entry name" value="ABBA"/>
</dbReference>
<evidence type="ECO:0000256" key="1">
    <source>
        <dbReference type="ARBA" id="ARBA00022679"/>
    </source>
</evidence>
<reference evidence="2 3" key="1">
    <citation type="submission" date="2019-07" db="EMBL/GenBank/DDBJ databases">
        <title>New species of Amycolatopsis and Streptomyces.</title>
        <authorList>
            <person name="Duangmal K."/>
            <person name="Teo W.F.A."/>
            <person name="Lipun K."/>
        </authorList>
    </citation>
    <scope>NUCLEOTIDE SEQUENCE [LARGE SCALE GENOMIC DNA]</scope>
    <source>
        <strain evidence="2 3">JCM 30562</strain>
    </source>
</reference>
<dbReference type="InterPro" id="IPR017795">
    <property type="entry name" value="ABBA_NscD-like"/>
</dbReference>
<gene>
    <name evidence="2" type="ORF">FNH06_26610</name>
</gene>